<dbReference type="Pfam" id="PF00378">
    <property type="entry name" value="ECH_1"/>
    <property type="match status" value="1"/>
</dbReference>
<reference evidence="1 2" key="1">
    <citation type="submission" date="2018-11" db="EMBL/GenBank/DDBJ databases">
        <authorList>
            <person name="Criscuolo A."/>
        </authorList>
    </citation>
    <scope>NUCLEOTIDE SEQUENCE [LARGE SCALE GENOMIC DNA]</scope>
    <source>
        <strain evidence="1">ACIP111625</strain>
    </source>
</reference>
<keyword evidence="1" id="KW-0456">Lyase</keyword>
<proteinExistence type="predicted"/>
<keyword evidence="2" id="KW-1185">Reference proteome</keyword>
<dbReference type="PANTHER" id="PTHR11941">
    <property type="entry name" value="ENOYL-COA HYDRATASE-RELATED"/>
    <property type="match status" value="1"/>
</dbReference>
<protein>
    <submittedName>
        <fullName evidence="1">2,3-dehydroadipyl-CoA hydratase</fullName>
        <ecNumber evidence="1">4.2.1.17</ecNumber>
    </submittedName>
</protein>
<dbReference type="PANTHER" id="PTHR11941:SF54">
    <property type="entry name" value="ENOYL-COA HYDRATASE, MITOCHONDRIAL"/>
    <property type="match status" value="1"/>
</dbReference>
<evidence type="ECO:0000313" key="2">
    <source>
        <dbReference type="Proteomes" id="UP000277498"/>
    </source>
</evidence>
<dbReference type="InterPro" id="IPR001753">
    <property type="entry name" value="Enoyl-CoA_hydra/iso"/>
</dbReference>
<dbReference type="Gene3D" id="3.90.226.10">
    <property type="entry name" value="2-enoyl-CoA Hydratase, Chain A, domain 1"/>
    <property type="match status" value="1"/>
</dbReference>
<dbReference type="InterPro" id="IPR029045">
    <property type="entry name" value="ClpP/crotonase-like_dom_sf"/>
</dbReference>
<gene>
    <name evidence="1" type="primary">paaF</name>
    <name evidence="1" type="ORF">XINFAN_01984</name>
</gene>
<dbReference type="EMBL" id="UXAW01000066">
    <property type="protein sequence ID" value="VDC28032.1"/>
    <property type="molecule type" value="Genomic_DNA"/>
</dbReference>
<dbReference type="SUPFAM" id="SSF52096">
    <property type="entry name" value="ClpP/crotonase"/>
    <property type="match status" value="1"/>
</dbReference>
<dbReference type="NCBIfam" id="NF004796">
    <property type="entry name" value="PRK06144.1"/>
    <property type="match status" value="1"/>
</dbReference>
<dbReference type="EC" id="4.2.1.17" evidence="1"/>
<dbReference type="AlphaFoldDB" id="A0A3P5X1N8"/>
<name>A0A3P5X1N8_9RHOB</name>
<dbReference type="GO" id="GO:0004300">
    <property type="term" value="F:enoyl-CoA hydratase activity"/>
    <property type="evidence" value="ECO:0007669"/>
    <property type="project" value="UniProtKB-EC"/>
</dbReference>
<dbReference type="Proteomes" id="UP000277498">
    <property type="component" value="Unassembled WGS sequence"/>
</dbReference>
<dbReference type="GO" id="GO:0006635">
    <property type="term" value="P:fatty acid beta-oxidation"/>
    <property type="evidence" value="ECO:0007669"/>
    <property type="project" value="TreeGrafter"/>
</dbReference>
<evidence type="ECO:0000313" key="1">
    <source>
        <dbReference type="EMBL" id="VDC28032.1"/>
    </source>
</evidence>
<sequence length="282" mass="30067">MTEENTPPMTEAMLAAGEKLAGGEILRLRTGRVEWLAFNRPAALNAMTHAMETAMIAVFRELETDRDLRGLVLTGMPGARPSFMAGGDMADLGAVATPRDVLATEASAEEVTTRLEALRVPTIAAMAGPCIGMGALIAAACDVRIATPSLRFGFPIARTVGNCLSARNFARLTALIGPARTKEMVFSARLLPAGALAEAGALREVTDDEASLLPRARMIAEEMAALAPLTLWGTKEILRRMRDTAIAAVEDEDVLMACYGSEDYHTAITAFTTRQKPVFKGS</sequence>
<organism evidence="1 2">
    <name type="scientific">Pseudogemmobacter humi</name>
    <dbReference type="NCBI Taxonomy" id="2483812"/>
    <lineage>
        <taxon>Bacteria</taxon>
        <taxon>Pseudomonadati</taxon>
        <taxon>Pseudomonadota</taxon>
        <taxon>Alphaproteobacteria</taxon>
        <taxon>Rhodobacterales</taxon>
        <taxon>Paracoccaceae</taxon>
        <taxon>Pseudogemmobacter</taxon>
    </lineage>
</organism>
<dbReference type="CDD" id="cd06558">
    <property type="entry name" value="crotonase-like"/>
    <property type="match status" value="1"/>
</dbReference>
<dbReference type="RefSeq" id="WP_199286400.1">
    <property type="nucleotide sequence ID" value="NZ_UXAW01000066.1"/>
</dbReference>
<accession>A0A3P5X1N8</accession>